<organism evidence="1 2">
    <name type="scientific">Rhizopus oryzae</name>
    <name type="common">Mucormycosis agent</name>
    <name type="synonym">Rhizopus arrhizus var. delemar</name>
    <dbReference type="NCBI Taxonomy" id="64495"/>
    <lineage>
        <taxon>Eukaryota</taxon>
        <taxon>Fungi</taxon>
        <taxon>Fungi incertae sedis</taxon>
        <taxon>Mucoromycota</taxon>
        <taxon>Mucoromycotina</taxon>
        <taxon>Mucoromycetes</taxon>
        <taxon>Mucorales</taxon>
        <taxon>Mucorineae</taxon>
        <taxon>Rhizopodaceae</taxon>
        <taxon>Rhizopus</taxon>
    </lineage>
</organism>
<sequence>MVKRLTNELSAAKSSSIWLDDVIQLLQLCDDLKDEERHVLQAIVELISSLYDCNMKTPSESHLASSYVHPFIHGLFSSKHPSKIAHCSNLMVDEQTSTNTRLCKDAIDNFNLSTTIGFQVVGKTIAFFAMNLQYKHLYTFTEIVSLEISLKKSDLLNLVGRFDDLATLSYIHDNLCTPSTRDISHLRIETSQYVMIVTQIPLPDYLLNHLTTSLV</sequence>
<evidence type="ECO:0000313" key="2">
    <source>
        <dbReference type="Proteomes" id="UP000716291"/>
    </source>
</evidence>
<reference evidence="1" key="1">
    <citation type="journal article" date="2020" name="Microb. Genom.">
        <title>Genetic diversity of clinical and environmental Mucorales isolates obtained from an investigation of mucormycosis cases among solid organ transplant recipients.</title>
        <authorList>
            <person name="Nguyen M.H."/>
            <person name="Kaul D."/>
            <person name="Muto C."/>
            <person name="Cheng S.J."/>
            <person name="Richter R.A."/>
            <person name="Bruno V.M."/>
            <person name="Liu G."/>
            <person name="Beyhan S."/>
            <person name="Sundermann A.J."/>
            <person name="Mounaud S."/>
            <person name="Pasculle A.W."/>
            <person name="Nierman W.C."/>
            <person name="Driscoll E."/>
            <person name="Cumbie R."/>
            <person name="Clancy C.J."/>
            <person name="Dupont C.L."/>
        </authorList>
    </citation>
    <scope>NUCLEOTIDE SEQUENCE</scope>
    <source>
        <strain evidence="1">GL11</strain>
    </source>
</reference>
<dbReference type="EMBL" id="JAANQT010001895">
    <property type="protein sequence ID" value="KAG1303679.1"/>
    <property type="molecule type" value="Genomic_DNA"/>
</dbReference>
<accession>A0A9P6X2B5</accession>
<keyword evidence="2" id="KW-1185">Reference proteome</keyword>
<dbReference type="Proteomes" id="UP000716291">
    <property type="component" value="Unassembled WGS sequence"/>
</dbReference>
<dbReference type="OrthoDB" id="2204800at2759"/>
<proteinExistence type="predicted"/>
<evidence type="ECO:0000313" key="1">
    <source>
        <dbReference type="EMBL" id="KAG1303679.1"/>
    </source>
</evidence>
<comment type="caution">
    <text evidence="1">The sequence shown here is derived from an EMBL/GenBank/DDBJ whole genome shotgun (WGS) entry which is preliminary data.</text>
</comment>
<protein>
    <submittedName>
        <fullName evidence="1">Uncharacterized protein</fullName>
    </submittedName>
</protein>
<gene>
    <name evidence="1" type="ORF">G6F64_009865</name>
</gene>
<name>A0A9P6X2B5_RHIOR</name>
<dbReference type="AlphaFoldDB" id="A0A9P6X2B5"/>